<gene>
    <name evidence="1" type="ordered locus">Mmc1_2616</name>
</gene>
<dbReference type="HOGENOM" id="CLU_124387_1_0_5"/>
<dbReference type="RefSeq" id="WP_011714220.1">
    <property type="nucleotide sequence ID" value="NC_008576.1"/>
</dbReference>
<evidence type="ECO:0000313" key="2">
    <source>
        <dbReference type="Proteomes" id="UP000002586"/>
    </source>
</evidence>
<accession>A0LAW9</accession>
<name>A0LAW9_MAGMM</name>
<dbReference type="InterPro" id="IPR021322">
    <property type="entry name" value="DUF2924"/>
</dbReference>
<dbReference type="STRING" id="156889.Mmc1_2616"/>
<dbReference type="KEGG" id="mgm:Mmc1_2616"/>
<dbReference type="AlphaFoldDB" id="A0LAW9"/>
<dbReference type="OrthoDB" id="284135at2"/>
<keyword evidence="2" id="KW-1185">Reference proteome</keyword>
<organism evidence="1 2">
    <name type="scientific">Magnetococcus marinus (strain ATCC BAA-1437 / JCM 17883 / MC-1)</name>
    <dbReference type="NCBI Taxonomy" id="156889"/>
    <lineage>
        <taxon>Bacteria</taxon>
        <taxon>Pseudomonadati</taxon>
        <taxon>Pseudomonadota</taxon>
        <taxon>Magnetococcia</taxon>
        <taxon>Magnetococcales</taxon>
        <taxon>Magnetococcaceae</taxon>
        <taxon>Magnetococcus</taxon>
    </lineage>
</organism>
<dbReference type="Proteomes" id="UP000002586">
    <property type="component" value="Chromosome"/>
</dbReference>
<dbReference type="Pfam" id="PF11149">
    <property type="entry name" value="DUF2924"/>
    <property type="match status" value="1"/>
</dbReference>
<reference evidence="2" key="1">
    <citation type="journal article" date="2009" name="Appl. Environ. Microbiol.">
        <title>Complete genome sequence of the chemolithoautotrophic marine magnetotactic coccus strain MC-1.</title>
        <authorList>
            <person name="Schubbe S."/>
            <person name="Williams T.J."/>
            <person name="Xie G."/>
            <person name="Kiss H.E."/>
            <person name="Brettin T.S."/>
            <person name="Martinez D."/>
            <person name="Ross C.A."/>
            <person name="Schuler D."/>
            <person name="Cox B.L."/>
            <person name="Nealson K.H."/>
            <person name="Bazylinski D.A."/>
        </authorList>
    </citation>
    <scope>NUCLEOTIDE SEQUENCE [LARGE SCALE GENOMIC DNA]</scope>
    <source>
        <strain evidence="2">ATCC BAA-1437 / JCM 17883 / MC-1</strain>
    </source>
</reference>
<evidence type="ECO:0008006" key="3">
    <source>
        <dbReference type="Google" id="ProtNLM"/>
    </source>
</evidence>
<dbReference type="EMBL" id="CP000471">
    <property type="protein sequence ID" value="ABK45112.1"/>
    <property type="molecule type" value="Genomic_DNA"/>
</dbReference>
<dbReference type="eggNOG" id="COG3547">
    <property type="taxonomic scope" value="Bacteria"/>
</dbReference>
<proteinExistence type="predicted"/>
<evidence type="ECO:0000313" key="1">
    <source>
        <dbReference type="EMBL" id="ABK45112.1"/>
    </source>
</evidence>
<protein>
    <recommendedName>
        <fullName evidence="3">Bacteriophage-related protein</fullName>
    </recommendedName>
</protein>
<sequence>MTSDVLKRVAALPEKSTDELKEMWQNLCKSSAPPYNRTYLIRGLAYRIQELAWGGLSETTKAKLEAQAAEEKTMDRTPNPIRNDGLPVAGTRLVREWKGVEHSCTVLDDGFEYQGRKFKSLSAAARAVTGTRWNGKIFWLGGKK</sequence>
<reference evidence="1 2" key="2">
    <citation type="journal article" date="2012" name="Int. J. Syst. Evol. Microbiol.">
        <title>Magnetococcus marinus gen. nov., sp. nov., a marine, magnetotactic bacterium that represents a novel lineage (Magnetococcaceae fam. nov.; Magnetococcales ord. nov.) at the base of the Alphaproteobacteria.</title>
        <authorList>
            <person name="Bazylinski D.A."/>
            <person name="Williams T.J."/>
            <person name="Lefevre C.T."/>
            <person name="Berg R.J."/>
            <person name="Zhang C.L."/>
            <person name="Bowser S.S."/>
            <person name="Dean A.J."/>
            <person name="Beveridge T.J."/>
        </authorList>
    </citation>
    <scope>NUCLEOTIDE SEQUENCE [LARGE SCALE GENOMIC DNA]</scope>
    <source>
        <strain evidence="2">ATCC BAA-1437 / JCM 17883 / MC-1</strain>
    </source>
</reference>